<dbReference type="EMBL" id="CAJNYT010003153">
    <property type="protein sequence ID" value="CAF3531621.1"/>
    <property type="molecule type" value="Genomic_DNA"/>
</dbReference>
<dbReference type="Gene3D" id="3.40.50.1000">
    <property type="entry name" value="HAD superfamily/HAD-like"/>
    <property type="match status" value="1"/>
</dbReference>
<dbReference type="SUPFAM" id="SSF56784">
    <property type="entry name" value="HAD-like"/>
    <property type="match status" value="1"/>
</dbReference>
<name>A0A818J7C3_9BILA</name>
<dbReference type="EMBL" id="CAJOBR010000189">
    <property type="protein sequence ID" value="CAF4478443.1"/>
    <property type="molecule type" value="Genomic_DNA"/>
</dbReference>
<evidence type="ECO:0000313" key="2">
    <source>
        <dbReference type="EMBL" id="CAF4478443.1"/>
    </source>
</evidence>
<evidence type="ECO:0000313" key="3">
    <source>
        <dbReference type="Proteomes" id="UP000663872"/>
    </source>
</evidence>
<dbReference type="Proteomes" id="UP000663848">
    <property type="component" value="Unassembled WGS sequence"/>
</dbReference>
<organism evidence="1 3">
    <name type="scientific">Rotaria socialis</name>
    <dbReference type="NCBI Taxonomy" id="392032"/>
    <lineage>
        <taxon>Eukaryota</taxon>
        <taxon>Metazoa</taxon>
        <taxon>Spiralia</taxon>
        <taxon>Gnathifera</taxon>
        <taxon>Rotifera</taxon>
        <taxon>Eurotatoria</taxon>
        <taxon>Bdelloidea</taxon>
        <taxon>Philodinida</taxon>
        <taxon>Philodinidae</taxon>
        <taxon>Rotaria</taxon>
    </lineage>
</organism>
<dbReference type="Proteomes" id="UP000663872">
    <property type="component" value="Unassembled WGS sequence"/>
</dbReference>
<dbReference type="InterPro" id="IPR023214">
    <property type="entry name" value="HAD_sf"/>
</dbReference>
<comment type="caution">
    <text evidence="1">The sequence shown here is derived from an EMBL/GenBank/DDBJ whole genome shotgun (WGS) entry which is preliminary data.</text>
</comment>
<dbReference type="InterPro" id="IPR036412">
    <property type="entry name" value="HAD-like_sf"/>
</dbReference>
<protein>
    <submittedName>
        <fullName evidence="1">Uncharacterized protein</fullName>
    </submittedName>
</protein>
<sequence>MSAHSITVIACDIGGVIKDHTNDEPIENSVKSIIKLSTSASNRVIFISKYKENYQQKTKAWLDKYNLSHITAYYCREYEDKIKIATDNKVNVMIDDRMQVLRTFPSSIFKIWFCLDPKKIEGARKFQPDFINSVRIAQSWQEVLELINEIQT</sequence>
<gene>
    <name evidence="1" type="ORF">GRG538_LOCUS19297</name>
    <name evidence="2" type="ORF">QYT958_LOCUS2826</name>
</gene>
<proteinExistence type="predicted"/>
<dbReference type="AlphaFoldDB" id="A0A818J7C3"/>
<reference evidence="1" key="1">
    <citation type="submission" date="2021-02" db="EMBL/GenBank/DDBJ databases">
        <authorList>
            <person name="Nowell W R."/>
        </authorList>
    </citation>
    <scope>NUCLEOTIDE SEQUENCE</scope>
</reference>
<evidence type="ECO:0000313" key="1">
    <source>
        <dbReference type="EMBL" id="CAF3531621.1"/>
    </source>
</evidence>
<accession>A0A818J7C3</accession>